<keyword evidence="1" id="KW-0812">Transmembrane</keyword>
<proteinExistence type="predicted"/>
<keyword evidence="2" id="KW-1185">Reference proteome</keyword>
<feature type="transmembrane region" description="Helical" evidence="1">
    <location>
        <begin position="38"/>
        <end position="59"/>
    </location>
</feature>
<sequence length="210" mass="23956">MSGATNAIAINLLVAIILRYTSIEHVRIYDQLVKPKAFIGYGVLMLLIFVENFVINYVAGVPVEVLKPLVLNHYPSLEEIFETEVVFGFTPLVNKWIYVYSCVAIVFFLCFGQVSVVLFWKIIRALQMRRFIISEICLVFGELHTIMFNLTTTLVIRPYRVRTFQIYRTLCRIVYATRTFSVTPHHTPQSTHIQVSPAAALRNVPLAAVA</sequence>
<protein>
    <submittedName>
        <fullName evidence="3">Serpentine receptor class gamma</fullName>
    </submittedName>
</protein>
<evidence type="ECO:0000256" key="1">
    <source>
        <dbReference type="SAM" id="Phobius"/>
    </source>
</evidence>
<keyword evidence="1" id="KW-0472">Membrane</keyword>
<evidence type="ECO:0000313" key="3">
    <source>
        <dbReference type="WBParaSite" id="Pan_g726.t1"/>
    </source>
</evidence>
<organism evidence="2 3">
    <name type="scientific">Panagrellus redivivus</name>
    <name type="common">Microworm</name>
    <dbReference type="NCBI Taxonomy" id="6233"/>
    <lineage>
        <taxon>Eukaryota</taxon>
        <taxon>Metazoa</taxon>
        <taxon>Ecdysozoa</taxon>
        <taxon>Nematoda</taxon>
        <taxon>Chromadorea</taxon>
        <taxon>Rhabditida</taxon>
        <taxon>Tylenchina</taxon>
        <taxon>Panagrolaimomorpha</taxon>
        <taxon>Panagrolaimoidea</taxon>
        <taxon>Panagrolaimidae</taxon>
        <taxon>Panagrellus</taxon>
    </lineage>
</organism>
<feature type="transmembrane region" description="Helical" evidence="1">
    <location>
        <begin position="97"/>
        <end position="120"/>
    </location>
</feature>
<dbReference type="WBParaSite" id="Pan_g726.t1">
    <property type="protein sequence ID" value="Pan_g726.t1"/>
    <property type="gene ID" value="Pan_g726"/>
</dbReference>
<keyword evidence="1" id="KW-1133">Transmembrane helix</keyword>
<accession>A0A7E5A115</accession>
<reference evidence="2" key="1">
    <citation type="journal article" date="2013" name="Genetics">
        <title>The draft genome and transcriptome of Panagrellus redivivus are shaped by the harsh demands of a free-living lifestyle.</title>
        <authorList>
            <person name="Srinivasan J."/>
            <person name="Dillman A.R."/>
            <person name="Macchietto M.G."/>
            <person name="Heikkinen L."/>
            <person name="Lakso M."/>
            <person name="Fracchia K.M."/>
            <person name="Antoshechkin I."/>
            <person name="Mortazavi A."/>
            <person name="Wong G."/>
            <person name="Sternberg P.W."/>
        </authorList>
    </citation>
    <scope>NUCLEOTIDE SEQUENCE [LARGE SCALE GENOMIC DNA]</scope>
    <source>
        <strain evidence="2">MT8872</strain>
    </source>
</reference>
<name>A0A7E5A115_PANRE</name>
<evidence type="ECO:0000313" key="2">
    <source>
        <dbReference type="Proteomes" id="UP000492821"/>
    </source>
</evidence>
<dbReference type="AlphaFoldDB" id="A0A7E5A115"/>
<reference evidence="3" key="2">
    <citation type="submission" date="2020-10" db="UniProtKB">
        <authorList>
            <consortium name="WormBaseParasite"/>
        </authorList>
    </citation>
    <scope>IDENTIFICATION</scope>
</reference>
<dbReference type="Proteomes" id="UP000492821">
    <property type="component" value="Unassembled WGS sequence"/>
</dbReference>